<feature type="compositionally biased region" description="Pro residues" evidence="1">
    <location>
        <begin position="86"/>
        <end position="95"/>
    </location>
</feature>
<keyword evidence="3" id="KW-1185">Reference proteome</keyword>
<comment type="caution">
    <text evidence="2">The sequence shown here is derived from an EMBL/GenBank/DDBJ whole genome shotgun (WGS) entry which is preliminary data.</text>
</comment>
<feature type="region of interest" description="Disordered" evidence="1">
    <location>
        <begin position="81"/>
        <end position="100"/>
    </location>
</feature>
<protein>
    <submittedName>
        <fullName evidence="2">Uncharacterized protein</fullName>
    </submittedName>
</protein>
<evidence type="ECO:0000256" key="1">
    <source>
        <dbReference type="SAM" id="MobiDB-lite"/>
    </source>
</evidence>
<reference evidence="2" key="1">
    <citation type="journal article" date="2022" name="bioRxiv">
        <title>Sequencing and chromosome-scale assembly of the giantPleurodeles waltlgenome.</title>
        <authorList>
            <person name="Brown T."/>
            <person name="Elewa A."/>
            <person name="Iarovenko S."/>
            <person name="Subramanian E."/>
            <person name="Araus A.J."/>
            <person name="Petzold A."/>
            <person name="Susuki M."/>
            <person name="Suzuki K.-i.T."/>
            <person name="Hayashi T."/>
            <person name="Toyoda A."/>
            <person name="Oliveira C."/>
            <person name="Osipova E."/>
            <person name="Leigh N.D."/>
            <person name="Simon A."/>
            <person name="Yun M.H."/>
        </authorList>
    </citation>
    <scope>NUCLEOTIDE SEQUENCE</scope>
    <source>
        <strain evidence="2">20211129_DDA</strain>
        <tissue evidence="2">Liver</tissue>
    </source>
</reference>
<feature type="compositionally biased region" description="Low complexity" evidence="1">
    <location>
        <begin position="49"/>
        <end position="63"/>
    </location>
</feature>
<feature type="region of interest" description="Disordered" evidence="1">
    <location>
        <begin position="31"/>
        <end position="63"/>
    </location>
</feature>
<dbReference type="EMBL" id="JANPWB010000006">
    <property type="protein sequence ID" value="KAJ1179020.1"/>
    <property type="molecule type" value="Genomic_DNA"/>
</dbReference>
<dbReference type="AlphaFoldDB" id="A0AAV7TQS6"/>
<proteinExistence type="predicted"/>
<dbReference type="Proteomes" id="UP001066276">
    <property type="component" value="Chromosome 3_2"/>
</dbReference>
<organism evidence="2 3">
    <name type="scientific">Pleurodeles waltl</name>
    <name type="common">Iberian ribbed newt</name>
    <dbReference type="NCBI Taxonomy" id="8319"/>
    <lineage>
        <taxon>Eukaryota</taxon>
        <taxon>Metazoa</taxon>
        <taxon>Chordata</taxon>
        <taxon>Craniata</taxon>
        <taxon>Vertebrata</taxon>
        <taxon>Euteleostomi</taxon>
        <taxon>Amphibia</taxon>
        <taxon>Batrachia</taxon>
        <taxon>Caudata</taxon>
        <taxon>Salamandroidea</taxon>
        <taxon>Salamandridae</taxon>
        <taxon>Pleurodelinae</taxon>
        <taxon>Pleurodeles</taxon>
    </lineage>
</organism>
<gene>
    <name evidence="2" type="ORF">NDU88_004259</name>
</gene>
<name>A0AAV7TQS6_PLEWA</name>
<evidence type="ECO:0000313" key="3">
    <source>
        <dbReference type="Proteomes" id="UP001066276"/>
    </source>
</evidence>
<accession>A0AAV7TQS6</accession>
<sequence>MADSTRWPRFKQINQQMVNKRTQLAARYLSFRRRSAPAPPDARCERGPGSRSAAGAGAEGRASSWCPGSVCFSVLGSPTSPLPARRVPPPDPRTPSSPQSPIQSALCLWLRSMSPAPAPAPFPCQTLCSCLWVSEWQVGSSTPPSPGWRHSLRDRQAGRRAGLLYKSQRNPQCGNCLRNQSPEASGCCPSSAPCRPHRCSC</sequence>
<evidence type="ECO:0000313" key="2">
    <source>
        <dbReference type="EMBL" id="KAJ1179020.1"/>
    </source>
</evidence>